<proteinExistence type="inferred from homology"/>
<comment type="domain">
    <text evidence="6">Contains large globular domains required for ATP hydrolysis at each terminus and a third globular domain forming a flexible hinge near the middle of the molecule. These domains are separated by coiled-coil structures.</text>
</comment>
<evidence type="ECO:0000256" key="1">
    <source>
        <dbReference type="ARBA" id="ARBA00022490"/>
    </source>
</evidence>
<feature type="coiled-coil region" evidence="6">
    <location>
        <begin position="662"/>
        <end position="689"/>
    </location>
</feature>
<dbReference type="InterPro" id="IPR027417">
    <property type="entry name" value="P-loop_NTPase"/>
</dbReference>
<dbReference type="PATRIC" id="fig|1796491.3.peg.903"/>
<evidence type="ECO:0000256" key="6">
    <source>
        <dbReference type="HAMAP-Rule" id="MF_01894"/>
    </source>
</evidence>
<dbReference type="GO" id="GO:0005694">
    <property type="term" value="C:chromosome"/>
    <property type="evidence" value="ECO:0007669"/>
    <property type="project" value="InterPro"/>
</dbReference>
<dbReference type="PANTHER" id="PTHR43977">
    <property type="entry name" value="STRUCTURAL MAINTENANCE OF CHROMOSOMES PROTEIN 3"/>
    <property type="match status" value="1"/>
</dbReference>
<keyword evidence="2 6" id="KW-0547">Nucleotide-binding</keyword>
<dbReference type="GO" id="GO:0005524">
    <property type="term" value="F:ATP binding"/>
    <property type="evidence" value="ECO:0007669"/>
    <property type="project" value="UniProtKB-UniRule"/>
</dbReference>
<dbReference type="Proteomes" id="UP000070578">
    <property type="component" value="Unassembled WGS sequence"/>
</dbReference>
<accession>A0A139BVY1</accession>
<feature type="coiled-coil region" evidence="6">
    <location>
        <begin position="781"/>
        <end position="904"/>
    </location>
</feature>
<feature type="domain" description="SMC hinge" evidence="7">
    <location>
        <begin position="522"/>
        <end position="628"/>
    </location>
</feature>
<dbReference type="SMART" id="SM00968">
    <property type="entry name" value="SMC_hinge"/>
    <property type="match status" value="1"/>
</dbReference>
<sequence>MTSKLRLSQIKLAGFKSFVDPTHIALPGQIVGVVGPNGCGKSNVIDALRWVLGESKASALRGETMQDVIFNGSSKRKPVSRASVELVFDNSLGKANGQWASYAEISIKRVLQRDGDSSYHINNQHVRRKDITDIFLGTGLGARAYAIIEQGMISRIIEAKPEELRIFLEEAAGVSKYRDRRRETELRIADTRDNLLRVSDILQELEKQLVHLGSQAEVAKQYRALENQRDTTQRLFWLVKKQEAEAQRARFAQATEKTRTELEAETARLRDIENQLETARSGHYQLSDALHARQGDLYTANAEIARLEQHIKHVAEQRQRMTQQLANTERQIEQQKQQRQGVHALLEHWQRQQEGAGTKVAEAEQLAEAEGRNLPQAEQAARIAQERHNELQREHLLLQQKMQLAETQRDNLQRNIQQLDSRRLRLLMEKDNLPGADGNALQQAQQQLSELEMERAEQVEKLAHLQEQLPLADMQRGNQRDSLQQQERVLAQTEARLHALQQLQRQIDSDKNLNAWLQQHQLDNKPRLWQAIRIESGWEDALEAVLRERLNALALPSLDTAAAWSDAPPAKLALFSPSGNGQDDGGPGQLKSLLSYVQCQDAQVLPVMRDWLNGVYAVADIAQGYALRAQLPAGGWFVTPQGHLIGAHSVLFHAPDSQLHGVLARQREIEKLELELVEQNRNAEYSRQQVAEAEQHYQSIEMQIAPLRTSGNELQQRLHGLQMNILKLNQAHERSVERTAQIEREMQEVADLLGTEQRQQEGIHEQMLILREQIAEFYAQVDAAQRDANAQEIALREQRSRAQHAQHALQEARFFAKTCTEKIADLQHSVQQITDALAQFEQSLEQLRADLSVGEDDTAQQQLQAALLVRQACEQALGEARNILENATVNLQKFEQERMACEHKLNPLREKLGELTLKEQEARLHFEQWSEQLQGVDEQALLPLLGPDNRQGGNNKPNALQAELNRLNEGIEALGAVNLAALEELQAATERKAYLDAQAKDLNEAMATLEDAIRRIDKESRDLLMDTYNQVNRHLSEMFPVLFAGGEARLVLTGEEILDSGVQVMAQPPGKKNSSIHLLSGGEKALTAIALIFSLFQLNPAPFCLLDEVDAPLDDTNTERLCALIKKMSQHTQFVFISHNKITMELAQQLVGVTMQEKGVSKVVAVDIEEALRLRDEVLVA</sequence>
<evidence type="ECO:0000313" key="8">
    <source>
        <dbReference type="EMBL" id="KXS33073.1"/>
    </source>
</evidence>
<dbReference type="Gene3D" id="3.40.50.300">
    <property type="entry name" value="P-loop containing nucleotide triphosphate hydrolases"/>
    <property type="match status" value="2"/>
</dbReference>
<keyword evidence="1 6" id="KW-0963">Cytoplasm</keyword>
<reference evidence="8 9" key="1">
    <citation type="submission" date="2016-02" db="EMBL/GenBank/DDBJ databases">
        <authorList>
            <person name="Wen L."/>
            <person name="He K."/>
            <person name="Yang H."/>
        </authorList>
    </citation>
    <scope>NUCLEOTIDE SEQUENCE [LARGE SCALE GENOMIC DNA]</scope>
    <source>
        <strain evidence="8">ShG14-8</strain>
    </source>
</reference>
<comment type="subunit">
    <text evidence="6">Homodimer.</text>
</comment>
<dbReference type="GO" id="GO:0016887">
    <property type="term" value="F:ATP hydrolysis activity"/>
    <property type="evidence" value="ECO:0007669"/>
    <property type="project" value="InterPro"/>
</dbReference>
<dbReference type="GO" id="GO:0003677">
    <property type="term" value="F:DNA binding"/>
    <property type="evidence" value="ECO:0007669"/>
    <property type="project" value="UniProtKB-UniRule"/>
</dbReference>
<dbReference type="InterPro" id="IPR011890">
    <property type="entry name" value="SMC_prok"/>
</dbReference>
<reference evidence="8 9" key="2">
    <citation type="submission" date="2016-03" db="EMBL/GenBank/DDBJ databases">
        <title>New uncultured bacterium of the family Gallionellaceae from acid mine drainage: description and reconstruction of genome based on metagenomic analysis of microbial community.</title>
        <authorList>
            <person name="Kadnikov V."/>
            <person name="Ivasenko D."/>
            <person name="Beletsky A."/>
            <person name="Mardanov A."/>
            <person name="Danilova E."/>
            <person name="Pimenov N."/>
            <person name="Karnachuk O."/>
            <person name="Ravin N."/>
        </authorList>
    </citation>
    <scope>NUCLEOTIDE SEQUENCE [LARGE SCALE GENOMIC DNA]</scope>
    <source>
        <strain evidence="8">ShG14-8</strain>
    </source>
</reference>
<dbReference type="GO" id="GO:0005737">
    <property type="term" value="C:cytoplasm"/>
    <property type="evidence" value="ECO:0007669"/>
    <property type="project" value="UniProtKB-SubCell"/>
</dbReference>
<feature type="coiled-coil region" evidence="6">
    <location>
        <begin position="985"/>
        <end position="1022"/>
    </location>
</feature>
<evidence type="ECO:0000256" key="3">
    <source>
        <dbReference type="ARBA" id="ARBA00022840"/>
    </source>
</evidence>
<dbReference type="HAMAP" id="MF_01894">
    <property type="entry name" value="Smc_prok"/>
    <property type="match status" value="1"/>
</dbReference>
<dbReference type="AlphaFoldDB" id="A0A139BVY1"/>
<comment type="similarity">
    <text evidence="6">Belongs to the SMC family.</text>
</comment>
<evidence type="ECO:0000256" key="2">
    <source>
        <dbReference type="ARBA" id="ARBA00022741"/>
    </source>
</evidence>
<dbReference type="InterPro" id="IPR036277">
    <property type="entry name" value="SMC_hinge_sf"/>
</dbReference>
<protein>
    <recommendedName>
        <fullName evidence="6">Chromosome partition protein Smc</fullName>
    </recommendedName>
</protein>
<comment type="function">
    <text evidence="6">Required for chromosome condensation and partitioning.</text>
</comment>
<dbReference type="SUPFAM" id="SSF57997">
    <property type="entry name" value="Tropomyosin"/>
    <property type="match status" value="1"/>
</dbReference>
<dbReference type="CDD" id="cd03278">
    <property type="entry name" value="ABC_SMC_barmotin"/>
    <property type="match status" value="2"/>
</dbReference>
<dbReference type="NCBIfam" id="TIGR02168">
    <property type="entry name" value="SMC_prok_B"/>
    <property type="match status" value="1"/>
</dbReference>
<dbReference type="InterPro" id="IPR024704">
    <property type="entry name" value="SMC"/>
</dbReference>
<dbReference type="Pfam" id="PF02463">
    <property type="entry name" value="SMC_N"/>
    <property type="match status" value="1"/>
</dbReference>
<dbReference type="EMBL" id="LSLI01000012">
    <property type="protein sequence ID" value="KXS33073.1"/>
    <property type="molecule type" value="Genomic_DNA"/>
</dbReference>
<dbReference type="SUPFAM" id="SSF52540">
    <property type="entry name" value="P-loop containing nucleoside triphosphate hydrolases"/>
    <property type="match status" value="2"/>
</dbReference>
<evidence type="ECO:0000313" key="9">
    <source>
        <dbReference type="Proteomes" id="UP000070578"/>
    </source>
</evidence>
<evidence type="ECO:0000256" key="4">
    <source>
        <dbReference type="ARBA" id="ARBA00023054"/>
    </source>
</evidence>
<keyword evidence="5 6" id="KW-0238">DNA-binding</keyword>
<feature type="binding site" evidence="6">
    <location>
        <begin position="36"/>
        <end position="43"/>
    </location>
    <ligand>
        <name>ATP</name>
        <dbReference type="ChEBI" id="CHEBI:30616"/>
    </ligand>
</feature>
<keyword evidence="4 6" id="KW-0175">Coiled coil</keyword>
<name>A0A139BVY1_9PROT</name>
<comment type="subcellular location">
    <subcellularLocation>
        <location evidence="6">Cytoplasm</location>
    </subcellularLocation>
</comment>
<feature type="coiled-coil region" evidence="6">
    <location>
        <begin position="174"/>
        <end position="208"/>
    </location>
</feature>
<dbReference type="PIRSF" id="PIRSF005719">
    <property type="entry name" value="SMC"/>
    <property type="match status" value="1"/>
</dbReference>
<dbReference type="GO" id="GO:0007062">
    <property type="term" value="P:sister chromatid cohesion"/>
    <property type="evidence" value="ECO:0007669"/>
    <property type="project" value="InterPro"/>
</dbReference>
<feature type="coiled-coil region" evidence="6">
    <location>
        <begin position="252"/>
        <end position="503"/>
    </location>
</feature>
<dbReference type="InterPro" id="IPR010935">
    <property type="entry name" value="SMC_hinge"/>
</dbReference>
<evidence type="ECO:0000259" key="7">
    <source>
        <dbReference type="SMART" id="SM00968"/>
    </source>
</evidence>
<dbReference type="GO" id="GO:0030261">
    <property type="term" value="P:chromosome condensation"/>
    <property type="evidence" value="ECO:0007669"/>
    <property type="project" value="InterPro"/>
</dbReference>
<dbReference type="GO" id="GO:0006260">
    <property type="term" value="P:DNA replication"/>
    <property type="evidence" value="ECO:0007669"/>
    <property type="project" value="UniProtKB-UniRule"/>
</dbReference>
<dbReference type="Pfam" id="PF06470">
    <property type="entry name" value="SMC_hinge"/>
    <property type="match status" value="1"/>
</dbReference>
<dbReference type="SUPFAM" id="SSF75553">
    <property type="entry name" value="Smc hinge domain"/>
    <property type="match status" value="1"/>
</dbReference>
<organism evidence="8 9">
    <name type="scientific">Candidatus Gallionella acididurans</name>
    <dbReference type="NCBI Taxonomy" id="1796491"/>
    <lineage>
        <taxon>Bacteria</taxon>
        <taxon>Pseudomonadati</taxon>
        <taxon>Pseudomonadota</taxon>
        <taxon>Betaproteobacteria</taxon>
        <taxon>Nitrosomonadales</taxon>
        <taxon>Gallionellaceae</taxon>
        <taxon>Gallionella</taxon>
    </lineage>
</organism>
<dbReference type="GO" id="GO:0007059">
    <property type="term" value="P:chromosome segregation"/>
    <property type="evidence" value="ECO:0007669"/>
    <property type="project" value="UniProtKB-UniRule"/>
</dbReference>
<comment type="caution">
    <text evidence="8">The sequence shown here is derived from an EMBL/GenBank/DDBJ whole genome shotgun (WGS) entry which is preliminary data.</text>
</comment>
<keyword evidence="3 6" id="KW-0067">ATP-binding</keyword>
<evidence type="ECO:0000256" key="5">
    <source>
        <dbReference type="ARBA" id="ARBA00023125"/>
    </source>
</evidence>
<gene>
    <name evidence="6" type="primary">smc</name>
    <name evidence="8" type="ORF">AWT59_0829</name>
</gene>
<dbReference type="InterPro" id="IPR003395">
    <property type="entry name" value="RecF/RecN/SMC_N"/>
</dbReference>